<dbReference type="AlphaFoldDB" id="A0A9D0Z4P5"/>
<comment type="caution">
    <text evidence="1">The sequence shown here is derived from an EMBL/GenBank/DDBJ whole genome shotgun (WGS) entry which is preliminary data.</text>
</comment>
<evidence type="ECO:0000313" key="1">
    <source>
        <dbReference type="EMBL" id="HIQ69089.1"/>
    </source>
</evidence>
<dbReference type="EMBL" id="DVFN01000028">
    <property type="protein sequence ID" value="HIQ69089.1"/>
    <property type="molecule type" value="Genomic_DNA"/>
</dbReference>
<evidence type="ECO:0000313" key="2">
    <source>
        <dbReference type="Proteomes" id="UP000886874"/>
    </source>
</evidence>
<reference evidence="1" key="1">
    <citation type="submission" date="2020-10" db="EMBL/GenBank/DDBJ databases">
        <authorList>
            <person name="Gilroy R."/>
        </authorList>
    </citation>
    <scope>NUCLEOTIDE SEQUENCE</scope>
    <source>
        <strain evidence="1">ChiSjej2B20-13462</strain>
    </source>
</reference>
<name>A0A9D0Z4P5_9FIRM</name>
<proteinExistence type="predicted"/>
<dbReference type="Proteomes" id="UP000886874">
    <property type="component" value="Unassembled WGS sequence"/>
</dbReference>
<organism evidence="1 2">
    <name type="scientific">Candidatus Avoscillospira stercorigallinarum</name>
    <dbReference type="NCBI Taxonomy" id="2840708"/>
    <lineage>
        <taxon>Bacteria</taxon>
        <taxon>Bacillati</taxon>
        <taxon>Bacillota</taxon>
        <taxon>Clostridia</taxon>
        <taxon>Eubacteriales</taxon>
        <taxon>Oscillospiraceae</taxon>
        <taxon>Oscillospiraceae incertae sedis</taxon>
        <taxon>Candidatus Avoscillospira</taxon>
    </lineage>
</organism>
<accession>A0A9D0Z4P5</accession>
<gene>
    <name evidence="1" type="ORF">IAA67_01995</name>
</gene>
<sequence>MEQTEAAAEPPEILSFPDMEALAAFFDSVSLSDEAFAAYLTENSLDLNGISSKQDVMDLIAQLDGVPFPTVADAGAADIAIYPSYGQFHVQYLTEAGAFCGFSIHYQERTLEAQPLTFQYYDEARDLQILTGAVDGCWVVCRFRGTEAMAREVANERTVFSDFPT</sequence>
<protein>
    <submittedName>
        <fullName evidence="1">Uncharacterized protein</fullName>
    </submittedName>
</protein>
<reference evidence="1" key="2">
    <citation type="journal article" date="2021" name="PeerJ">
        <title>Extensive microbial diversity within the chicken gut microbiome revealed by metagenomics and culture.</title>
        <authorList>
            <person name="Gilroy R."/>
            <person name="Ravi A."/>
            <person name="Getino M."/>
            <person name="Pursley I."/>
            <person name="Horton D.L."/>
            <person name="Alikhan N.F."/>
            <person name="Baker D."/>
            <person name="Gharbi K."/>
            <person name="Hall N."/>
            <person name="Watson M."/>
            <person name="Adriaenssens E.M."/>
            <person name="Foster-Nyarko E."/>
            <person name="Jarju S."/>
            <person name="Secka A."/>
            <person name="Antonio M."/>
            <person name="Oren A."/>
            <person name="Chaudhuri R.R."/>
            <person name="La Ragione R."/>
            <person name="Hildebrand F."/>
            <person name="Pallen M.J."/>
        </authorList>
    </citation>
    <scope>NUCLEOTIDE SEQUENCE</scope>
    <source>
        <strain evidence="1">ChiSjej2B20-13462</strain>
    </source>
</reference>